<accession>A0A0G0YIS3</accession>
<proteinExistence type="predicted"/>
<dbReference type="EMBL" id="LCBL01000002">
    <property type="protein sequence ID" value="KKS09456.1"/>
    <property type="molecule type" value="Genomic_DNA"/>
</dbReference>
<name>A0A0G0YIS3_UNCC2</name>
<sequence length="128" mass="14530">MSESRFIPGGTLTVLTPDEKPVWDRIADRMALRFKKQEEDRIQIPYLQLPDGDNALPNEPKGAEYLISTFYSHLSEENKKTAAESITMVEVEQLDQLVQDLESPISLRELNAKYELGLSEVILAEADH</sequence>
<dbReference type="Proteomes" id="UP000033869">
    <property type="component" value="Unassembled WGS sequence"/>
</dbReference>
<organism evidence="1 2">
    <name type="scientific">candidate division CPR2 bacterium GW2011_GWC1_41_48</name>
    <dbReference type="NCBI Taxonomy" id="1618344"/>
    <lineage>
        <taxon>Bacteria</taxon>
        <taxon>Bacteria division CPR2</taxon>
    </lineage>
</organism>
<gene>
    <name evidence="1" type="ORF">UU65_C0002G0234</name>
</gene>
<comment type="caution">
    <text evidence="1">The sequence shown here is derived from an EMBL/GenBank/DDBJ whole genome shotgun (WGS) entry which is preliminary data.</text>
</comment>
<evidence type="ECO:0000313" key="1">
    <source>
        <dbReference type="EMBL" id="KKS09456.1"/>
    </source>
</evidence>
<protein>
    <submittedName>
        <fullName evidence="1">Uncharacterized protein</fullName>
    </submittedName>
</protein>
<reference evidence="1 2" key="1">
    <citation type="journal article" date="2015" name="Nature">
        <title>rRNA introns, odd ribosomes, and small enigmatic genomes across a large radiation of phyla.</title>
        <authorList>
            <person name="Brown C.T."/>
            <person name="Hug L.A."/>
            <person name="Thomas B.C."/>
            <person name="Sharon I."/>
            <person name="Castelle C.J."/>
            <person name="Singh A."/>
            <person name="Wilkins M.J."/>
            <person name="Williams K.H."/>
            <person name="Banfield J.F."/>
        </authorList>
    </citation>
    <scope>NUCLEOTIDE SEQUENCE [LARGE SCALE GENOMIC DNA]</scope>
</reference>
<dbReference type="AlphaFoldDB" id="A0A0G0YIS3"/>
<evidence type="ECO:0000313" key="2">
    <source>
        <dbReference type="Proteomes" id="UP000033869"/>
    </source>
</evidence>